<organism evidence="3 4">
    <name type="scientific">Planococcus massiliensis</name>
    <dbReference type="NCBI Taxonomy" id="1499687"/>
    <lineage>
        <taxon>Bacteria</taxon>
        <taxon>Bacillati</taxon>
        <taxon>Bacillota</taxon>
        <taxon>Bacilli</taxon>
        <taxon>Bacillales</taxon>
        <taxon>Caryophanaceae</taxon>
        <taxon>Planococcus</taxon>
    </lineage>
</organism>
<dbReference type="OrthoDB" id="9811902at2"/>
<dbReference type="STRING" id="1499687.BN1080_00948"/>
<evidence type="ECO:0000259" key="2">
    <source>
        <dbReference type="Pfam" id="PF13477"/>
    </source>
</evidence>
<dbReference type="RefSeq" id="WP_052650766.1">
    <property type="nucleotide sequence ID" value="NZ_CCXS01000001.1"/>
</dbReference>
<dbReference type="SUPFAM" id="SSF53756">
    <property type="entry name" value="UDP-Glycosyltransferase/glycogen phosphorylase"/>
    <property type="match status" value="1"/>
</dbReference>
<evidence type="ECO:0000313" key="4">
    <source>
        <dbReference type="Proteomes" id="UP000043699"/>
    </source>
</evidence>
<protein>
    <submittedName>
        <fullName evidence="3">N, N'-diacetylbacillosaminyl-diphospho-undecaprenol alpha-1,3-N-acetylgalactosaminyltransferase</fullName>
    </submittedName>
</protein>
<dbReference type="GO" id="GO:0016757">
    <property type="term" value="F:glycosyltransferase activity"/>
    <property type="evidence" value="ECO:0007669"/>
    <property type="project" value="InterPro"/>
</dbReference>
<dbReference type="InterPro" id="IPR028098">
    <property type="entry name" value="Glyco_trans_4-like_N"/>
</dbReference>
<feature type="domain" description="Glycosyltransferase subfamily 4-like N-terminal" evidence="2">
    <location>
        <begin position="41"/>
        <end position="146"/>
    </location>
</feature>
<evidence type="ECO:0000313" key="3">
    <source>
        <dbReference type="EMBL" id="CEG22028.1"/>
    </source>
</evidence>
<dbReference type="PANTHER" id="PTHR12526:SF630">
    <property type="entry name" value="GLYCOSYLTRANSFERASE"/>
    <property type="match status" value="1"/>
</dbReference>
<keyword evidence="4" id="KW-1185">Reference proteome</keyword>
<feature type="domain" description="Glycosyl transferase family 1" evidence="1">
    <location>
        <begin position="184"/>
        <end position="339"/>
    </location>
</feature>
<dbReference type="Pfam" id="PF00534">
    <property type="entry name" value="Glycos_transf_1"/>
    <property type="match status" value="1"/>
</dbReference>
<dbReference type="InterPro" id="IPR001296">
    <property type="entry name" value="Glyco_trans_1"/>
</dbReference>
<dbReference type="AlphaFoldDB" id="A0A098EIC9"/>
<keyword evidence="3" id="KW-0808">Transferase</keyword>
<name>A0A098EIC9_9BACL</name>
<accession>A0A098EIC9</accession>
<dbReference type="PANTHER" id="PTHR12526">
    <property type="entry name" value="GLYCOSYLTRANSFERASE"/>
    <property type="match status" value="1"/>
</dbReference>
<dbReference type="Pfam" id="PF13477">
    <property type="entry name" value="Glyco_trans_4_2"/>
    <property type="match status" value="1"/>
</dbReference>
<dbReference type="EMBL" id="CCXS01000001">
    <property type="protein sequence ID" value="CEG22028.1"/>
    <property type="molecule type" value="Genomic_DNA"/>
</dbReference>
<evidence type="ECO:0000259" key="1">
    <source>
        <dbReference type="Pfam" id="PF00534"/>
    </source>
</evidence>
<dbReference type="Proteomes" id="UP000043699">
    <property type="component" value="Unassembled WGS sequence"/>
</dbReference>
<proteinExistence type="predicted"/>
<dbReference type="CDD" id="cd03808">
    <property type="entry name" value="GT4_CapM-like"/>
    <property type="match status" value="1"/>
</dbReference>
<dbReference type="Gene3D" id="3.40.50.2000">
    <property type="entry name" value="Glycogen Phosphorylase B"/>
    <property type="match status" value="2"/>
</dbReference>
<reference evidence="3 4" key="1">
    <citation type="submission" date="2014-09" db="EMBL/GenBank/DDBJ databases">
        <authorList>
            <person name="Urmite Genomes Urmite Genomes"/>
        </authorList>
    </citation>
    <scope>NUCLEOTIDE SEQUENCE [LARGE SCALE GENOMIC DNA]</scope>
    <source>
        <strain evidence="3 4">ES2</strain>
    </source>
</reference>
<sequence length="370" mass="42603">MAKILILANNDVGLYKFRKELLIELVEENEVYISLPYGDYIPQLEELGCIFINTSISRRGTNPVTDLKLLMKYRQIIKNVKPDVVLTYTIKPNVYGGVACRLAKIPYIANVTGLGTAVEKEGILQKITLNLYKSALKKASCVFMQNKENEDFFKEKRIIRDNSRLIPGSGVNLEEYSLLKYPSDKEINFLFIARVMKEKGIDQYLEAAKYIKKKYSQTVFHVLGFCEQEYTNKLERMEELGIIKYHGMQKNVRKFHAISHCTIHPSYYPEGMSNVLLEAAASGRPIITTDRNGCREIVDNKVSGYIIEQKSTEDLIKKIEEFLKLSIDMKMKMGIEGRKKVEKEFNRSIIIHAYIEEINEVLISKQAKKE</sequence>
<gene>
    <name evidence="3" type="primary">pglA</name>
    <name evidence="3" type="ORF">BN1080_00948</name>
</gene>